<dbReference type="Proteomes" id="UP001476247">
    <property type="component" value="Unassembled WGS sequence"/>
</dbReference>
<keyword evidence="3" id="KW-1185">Reference proteome</keyword>
<feature type="transmembrane region" description="Helical" evidence="1">
    <location>
        <begin position="30"/>
        <end position="51"/>
    </location>
</feature>
<protein>
    <submittedName>
        <fullName evidence="2">Uncharacterized protein</fullName>
    </submittedName>
</protein>
<evidence type="ECO:0000313" key="3">
    <source>
        <dbReference type="Proteomes" id="UP001476247"/>
    </source>
</evidence>
<keyword evidence="1" id="KW-0472">Membrane</keyword>
<reference evidence="2 3" key="1">
    <citation type="submission" date="2024-04" db="EMBL/GenBank/DDBJ databases">
        <title>genome sequences of Mucor flavus KT1a and Helicostylum pulchrum KT1b strains isolation_sourced from the surface of a dry-aged beef.</title>
        <authorList>
            <person name="Toyotome T."/>
            <person name="Hosono M."/>
            <person name="Torimaru M."/>
            <person name="Fukuda K."/>
            <person name="Mikami N."/>
        </authorList>
    </citation>
    <scope>NUCLEOTIDE SEQUENCE [LARGE SCALE GENOMIC DNA]</scope>
    <source>
        <strain evidence="2 3">KT1b</strain>
    </source>
</reference>
<organism evidence="2 3">
    <name type="scientific">Helicostylum pulchrum</name>
    <dbReference type="NCBI Taxonomy" id="562976"/>
    <lineage>
        <taxon>Eukaryota</taxon>
        <taxon>Fungi</taxon>
        <taxon>Fungi incertae sedis</taxon>
        <taxon>Mucoromycota</taxon>
        <taxon>Mucoromycotina</taxon>
        <taxon>Mucoromycetes</taxon>
        <taxon>Mucorales</taxon>
        <taxon>Mucorineae</taxon>
        <taxon>Mucoraceae</taxon>
        <taxon>Helicostylum</taxon>
    </lineage>
</organism>
<gene>
    <name evidence="2" type="ORF">HPULCUR_005772</name>
</gene>
<feature type="transmembrane region" description="Helical" evidence="1">
    <location>
        <begin position="130"/>
        <end position="148"/>
    </location>
</feature>
<keyword evidence="1" id="KW-0812">Transmembrane</keyword>
<proteinExistence type="predicted"/>
<dbReference type="EMBL" id="BAABUJ010000015">
    <property type="protein sequence ID" value="GAA5800345.1"/>
    <property type="molecule type" value="Genomic_DNA"/>
</dbReference>
<evidence type="ECO:0000256" key="1">
    <source>
        <dbReference type="SAM" id="Phobius"/>
    </source>
</evidence>
<evidence type="ECO:0000313" key="2">
    <source>
        <dbReference type="EMBL" id="GAA5800345.1"/>
    </source>
</evidence>
<name>A0ABP9Y1A9_9FUNG</name>
<keyword evidence="1" id="KW-1133">Transmembrane helix</keyword>
<accession>A0ABP9Y1A9</accession>
<feature type="transmembrane region" description="Helical" evidence="1">
    <location>
        <begin position="97"/>
        <end position="118"/>
    </location>
</feature>
<sequence length="152" mass="17833">MGDNSTRIYYEFEDYDYFGDFITSRYVKGYWTAFYALCLYWGFFWFSRHIFGDGNNHMFSREEATRLNRTCNSLRDITLLLLSALVINTMARGGKRSVMILAWIYFVMAVIWSIYEMISSHHLARLSSSIVFYGICITIGAIAFQKGFDEFD</sequence>
<comment type="caution">
    <text evidence="2">The sequence shown here is derived from an EMBL/GenBank/DDBJ whole genome shotgun (WGS) entry which is preliminary data.</text>
</comment>